<dbReference type="GO" id="GO:0016747">
    <property type="term" value="F:acyltransferase activity, transferring groups other than amino-acyl groups"/>
    <property type="evidence" value="ECO:0007669"/>
    <property type="project" value="InterPro"/>
</dbReference>
<dbReference type="EMBL" id="VIKS01000013">
    <property type="protein sequence ID" value="TQV84854.1"/>
    <property type="molecule type" value="Genomic_DNA"/>
</dbReference>
<dbReference type="Pfam" id="PF00583">
    <property type="entry name" value="Acetyltransf_1"/>
    <property type="match status" value="1"/>
</dbReference>
<dbReference type="SUPFAM" id="SSF55729">
    <property type="entry name" value="Acyl-CoA N-acyltransferases (Nat)"/>
    <property type="match status" value="1"/>
</dbReference>
<evidence type="ECO:0000313" key="3">
    <source>
        <dbReference type="Proteomes" id="UP000315439"/>
    </source>
</evidence>
<reference evidence="2 3" key="1">
    <citation type="submission" date="2019-07" db="EMBL/GenBank/DDBJ databases">
        <title>Draft genome for Aliikangiella sp. M105.</title>
        <authorList>
            <person name="Wang G."/>
        </authorList>
    </citation>
    <scope>NUCLEOTIDE SEQUENCE [LARGE SCALE GENOMIC DNA]</scope>
    <source>
        <strain evidence="2 3">M105</strain>
    </source>
</reference>
<accession>A0A545U5V8</accession>
<gene>
    <name evidence="2" type="ORF">FLL46_20865</name>
</gene>
<protein>
    <submittedName>
        <fullName evidence="2">GNAT family N-acetyltransferase</fullName>
    </submittedName>
</protein>
<dbReference type="InterPro" id="IPR016181">
    <property type="entry name" value="Acyl_CoA_acyltransferase"/>
</dbReference>
<dbReference type="PROSITE" id="PS51186">
    <property type="entry name" value="GNAT"/>
    <property type="match status" value="1"/>
</dbReference>
<sequence length="160" mass="18253">MLDIRQANTEDIELIFQWTLQLHHHEDDGELKAHADFPVHLKQWLSGQLEDTGNLCLIAEVDAQPIGFILASSIINDNGFLESPAKGIIQLLWINEDHRKQHIADTLVSEIEQCFISVGIGYIECNYTSHNNLAKSFWDKQGYLQRTVTARKMLKLPDSN</sequence>
<dbReference type="Proteomes" id="UP000315439">
    <property type="component" value="Unassembled WGS sequence"/>
</dbReference>
<dbReference type="OrthoDB" id="6119011at2"/>
<evidence type="ECO:0000313" key="2">
    <source>
        <dbReference type="EMBL" id="TQV84854.1"/>
    </source>
</evidence>
<comment type="caution">
    <text evidence="2">The sequence shown here is derived from an EMBL/GenBank/DDBJ whole genome shotgun (WGS) entry which is preliminary data.</text>
</comment>
<dbReference type="RefSeq" id="WP_142933337.1">
    <property type="nucleotide sequence ID" value="NZ_ML660169.1"/>
</dbReference>
<dbReference type="CDD" id="cd04301">
    <property type="entry name" value="NAT_SF"/>
    <property type="match status" value="1"/>
</dbReference>
<proteinExistence type="predicted"/>
<dbReference type="Gene3D" id="3.40.630.30">
    <property type="match status" value="1"/>
</dbReference>
<keyword evidence="3" id="KW-1185">Reference proteome</keyword>
<feature type="domain" description="N-acetyltransferase" evidence="1">
    <location>
        <begin position="2"/>
        <end position="158"/>
    </location>
</feature>
<dbReference type="AlphaFoldDB" id="A0A545U5V8"/>
<dbReference type="InterPro" id="IPR000182">
    <property type="entry name" value="GNAT_dom"/>
</dbReference>
<organism evidence="2 3">
    <name type="scientific">Aliikangiella coralliicola</name>
    <dbReference type="NCBI Taxonomy" id="2592383"/>
    <lineage>
        <taxon>Bacteria</taxon>
        <taxon>Pseudomonadati</taxon>
        <taxon>Pseudomonadota</taxon>
        <taxon>Gammaproteobacteria</taxon>
        <taxon>Oceanospirillales</taxon>
        <taxon>Pleioneaceae</taxon>
        <taxon>Aliikangiella</taxon>
    </lineage>
</organism>
<keyword evidence="2" id="KW-0808">Transferase</keyword>
<evidence type="ECO:0000259" key="1">
    <source>
        <dbReference type="PROSITE" id="PS51186"/>
    </source>
</evidence>
<name>A0A545U5V8_9GAMM</name>